<sequence length="85" mass="9038">MMRQCTARSGQALIEFVLVAPLLFFLILGILVFGLYLNAVTTVQQAVRVGTRAAAVGDTLGCPGDSAIQEANHQQSPTVYGEVDD</sequence>
<feature type="domain" description="TadE-like" evidence="2">
    <location>
        <begin position="10"/>
        <end position="52"/>
    </location>
</feature>
<protein>
    <recommendedName>
        <fullName evidence="2">TadE-like domain-containing protein</fullName>
    </recommendedName>
</protein>
<dbReference type="Pfam" id="PF07811">
    <property type="entry name" value="TadE"/>
    <property type="match status" value="1"/>
</dbReference>
<dbReference type="AlphaFoldDB" id="A0A2T2WEI9"/>
<dbReference type="Proteomes" id="UP000242705">
    <property type="component" value="Unassembled WGS sequence"/>
</dbReference>
<keyword evidence="1" id="KW-1133">Transmembrane helix</keyword>
<evidence type="ECO:0000259" key="2">
    <source>
        <dbReference type="Pfam" id="PF07811"/>
    </source>
</evidence>
<proteinExistence type="predicted"/>
<evidence type="ECO:0000313" key="4">
    <source>
        <dbReference type="Proteomes" id="UP000242705"/>
    </source>
</evidence>
<comment type="caution">
    <text evidence="3">The sequence shown here is derived from an EMBL/GenBank/DDBJ whole genome shotgun (WGS) entry which is preliminary data.</text>
</comment>
<keyword evidence="1" id="KW-0812">Transmembrane</keyword>
<evidence type="ECO:0000256" key="1">
    <source>
        <dbReference type="SAM" id="Phobius"/>
    </source>
</evidence>
<feature type="transmembrane region" description="Helical" evidence="1">
    <location>
        <begin position="12"/>
        <end position="37"/>
    </location>
</feature>
<feature type="non-terminal residue" evidence="3">
    <location>
        <position position="85"/>
    </location>
</feature>
<reference evidence="3 4" key="1">
    <citation type="journal article" date="2014" name="BMC Genomics">
        <title>Comparison of environmental and isolate Sulfobacillus genomes reveals diverse carbon, sulfur, nitrogen, and hydrogen metabolisms.</title>
        <authorList>
            <person name="Justice N.B."/>
            <person name="Norman A."/>
            <person name="Brown C.T."/>
            <person name="Singh A."/>
            <person name="Thomas B.C."/>
            <person name="Banfield J.F."/>
        </authorList>
    </citation>
    <scope>NUCLEOTIDE SEQUENCE [LARGE SCALE GENOMIC DNA]</scope>
    <source>
        <strain evidence="3">AMDSBA5</strain>
    </source>
</reference>
<evidence type="ECO:0000313" key="3">
    <source>
        <dbReference type="EMBL" id="PSR20662.1"/>
    </source>
</evidence>
<organism evidence="3 4">
    <name type="scientific">Sulfobacillus thermosulfidooxidans</name>
    <dbReference type="NCBI Taxonomy" id="28034"/>
    <lineage>
        <taxon>Bacteria</taxon>
        <taxon>Bacillati</taxon>
        <taxon>Bacillota</taxon>
        <taxon>Clostridia</taxon>
        <taxon>Eubacteriales</taxon>
        <taxon>Clostridiales Family XVII. Incertae Sedis</taxon>
        <taxon>Sulfobacillus</taxon>
    </lineage>
</organism>
<gene>
    <name evidence="3" type="ORF">C7B47_17840</name>
</gene>
<dbReference type="InterPro" id="IPR012495">
    <property type="entry name" value="TadE-like_dom"/>
</dbReference>
<dbReference type="EMBL" id="PXYX01000135">
    <property type="protein sequence ID" value="PSR20662.1"/>
    <property type="molecule type" value="Genomic_DNA"/>
</dbReference>
<keyword evidence="1" id="KW-0472">Membrane</keyword>
<name>A0A2T2WEI9_SULTH</name>
<accession>A0A2T2WEI9</accession>